<dbReference type="Pfam" id="PF09138">
    <property type="entry name" value="Urm1"/>
    <property type="match status" value="1"/>
</dbReference>
<evidence type="ECO:0000256" key="1">
    <source>
        <dbReference type="ARBA" id="ARBA00022490"/>
    </source>
</evidence>
<dbReference type="InterPro" id="IPR012675">
    <property type="entry name" value="Beta-grasp_dom_sf"/>
</dbReference>
<dbReference type="PANTHER" id="PTHR38031:SF1">
    <property type="entry name" value="SULFUR CARRIER PROTEIN CYSO"/>
    <property type="match status" value="1"/>
</dbReference>
<dbReference type="AlphaFoldDB" id="A0A444L8T4"/>
<dbReference type="InterPro" id="IPR052045">
    <property type="entry name" value="Sulfur_Carrier/Prot_Modifier"/>
</dbReference>
<keyword evidence="1" id="KW-0963">Cytoplasm</keyword>
<dbReference type="InterPro" id="IPR016155">
    <property type="entry name" value="Mopterin_synth/thiamin_S_b"/>
</dbReference>
<evidence type="ECO:0000313" key="6">
    <source>
        <dbReference type="Proteomes" id="UP000288215"/>
    </source>
</evidence>
<reference evidence="5 6" key="1">
    <citation type="submission" date="2018-12" db="EMBL/GenBank/DDBJ databases">
        <title>The complete genome of the methanogenic archaea of the candidate phylum Verstraetearchaeota, obtained from the metagenome of underground thermal water.</title>
        <authorList>
            <person name="Kadnikov V.V."/>
            <person name="Mardanov A.V."/>
            <person name="Beletsky A.V."/>
            <person name="Karnachuk O.V."/>
            <person name="Ravin N.V."/>
        </authorList>
    </citation>
    <scope>NUCLEOTIDE SEQUENCE [LARGE SCALE GENOMIC DNA]</scope>
    <source>
        <strain evidence="5">Ch88</strain>
    </source>
</reference>
<dbReference type="Gene3D" id="3.10.20.30">
    <property type="match status" value="1"/>
</dbReference>
<organism evidence="5 6">
    <name type="scientific">Methanosuratincola subterraneus</name>
    <dbReference type="NCBI Taxonomy" id="2593994"/>
    <lineage>
        <taxon>Archaea</taxon>
        <taxon>Thermoproteota</taxon>
        <taxon>Methanosuratincolia</taxon>
        <taxon>Candidatus Methanomethylicales</taxon>
        <taxon>Candidatus Methanomethylicaceae</taxon>
        <taxon>Candidatus Methanosuratincola (ex Vanwonterghem et al. 2016)</taxon>
    </lineage>
</organism>
<evidence type="ECO:0000313" key="5">
    <source>
        <dbReference type="EMBL" id="RWX73979.1"/>
    </source>
</evidence>
<dbReference type="EMBL" id="RXGA01000001">
    <property type="protein sequence ID" value="RWX73979.1"/>
    <property type="molecule type" value="Genomic_DNA"/>
</dbReference>
<dbReference type="SUPFAM" id="SSF54285">
    <property type="entry name" value="MoaD/ThiS"/>
    <property type="match status" value="1"/>
</dbReference>
<dbReference type="Proteomes" id="UP000288215">
    <property type="component" value="Unassembled WGS sequence"/>
</dbReference>
<name>A0A444L8T4_METS7</name>
<keyword evidence="3" id="KW-0819">tRNA processing</keyword>
<evidence type="ECO:0000256" key="4">
    <source>
        <dbReference type="ARBA" id="ARBA00022786"/>
    </source>
</evidence>
<sequence>MKVRVKYMAVLRGLSKDPEKDVDFNGSTLAELVDFLRGAEAEPLKSRMFGEGDKMRPDIVVFINDSDSMLTGGMASPLKEGDEIVFLPSVHGG</sequence>
<evidence type="ECO:0000256" key="3">
    <source>
        <dbReference type="ARBA" id="ARBA00022694"/>
    </source>
</evidence>
<evidence type="ECO:0008006" key="7">
    <source>
        <dbReference type="Google" id="ProtNLM"/>
    </source>
</evidence>
<evidence type="ECO:0000256" key="2">
    <source>
        <dbReference type="ARBA" id="ARBA00022499"/>
    </source>
</evidence>
<keyword evidence="4" id="KW-0833">Ubl conjugation pathway</keyword>
<gene>
    <name evidence="5" type="ORF">Metus_0004</name>
</gene>
<comment type="caution">
    <text evidence="5">The sequence shown here is derived from an EMBL/GenBank/DDBJ whole genome shotgun (WGS) entry which is preliminary data.</text>
</comment>
<accession>A0A444L8T4</accession>
<dbReference type="CDD" id="cd17040">
    <property type="entry name" value="Ubl_MoaD_like"/>
    <property type="match status" value="1"/>
</dbReference>
<proteinExistence type="predicted"/>
<dbReference type="GO" id="GO:0005737">
    <property type="term" value="C:cytoplasm"/>
    <property type="evidence" value="ECO:0007669"/>
    <property type="project" value="InterPro"/>
</dbReference>
<keyword evidence="2" id="KW-1017">Isopeptide bond</keyword>
<protein>
    <recommendedName>
        <fullName evidence="7">MoaD/ThiS family protein</fullName>
    </recommendedName>
</protein>
<dbReference type="PANTHER" id="PTHR38031">
    <property type="entry name" value="SULFUR CARRIER PROTEIN SLR0821-RELATED"/>
    <property type="match status" value="1"/>
</dbReference>
<dbReference type="GO" id="GO:0034227">
    <property type="term" value="P:tRNA thio-modification"/>
    <property type="evidence" value="ECO:0007669"/>
    <property type="project" value="InterPro"/>
</dbReference>
<dbReference type="InterPro" id="IPR015221">
    <property type="entry name" value="Urm1"/>
</dbReference>